<keyword evidence="1" id="KW-0175">Coiled coil</keyword>
<keyword evidence="4" id="KW-1185">Reference proteome</keyword>
<evidence type="ECO:0000256" key="1">
    <source>
        <dbReference type="SAM" id="Coils"/>
    </source>
</evidence>
<dbReference type="PANTHER" id="PTHR43681:SF1">
    <property type="entry name" value="SARCALUMENIN"/>
    <property type="match status" value="1"/>
</dbReference>
<dbReference type="Proteomes" id="UP001054857">
    <property type="component" value="Unassembled WGS sequence"/>
</dbReference>
<gene>
    <name evidence="3" type="ORF">Agub_g3374</name>
</gene>
<accession>A0AAD3DMB6</accession>
<evidence type="ECO:0000256" key="2">
    <source>
        <dbReference type="SAM" id="MobiDB-lite"/>
    </source>
</evidence>
<reference evidence="3 4" key="1">
    <citation type="journal article" date="2021" name="Sci. Rep.">
        <title>Genome sequencing of the multicellular alga Astrephomene provides insights into convergent evolution of germ-soma differentiation.</title>
        <authorList>
            <person name="Yamashita S."/>
            <person name="Yamamoto K."/>
            <person name="Matsuzaki R."/>
            <person name="Suzuki S."/>
            <person name="Yamaguchi H."/>
            <person name="Hirooka S."/>
            <person name="Minakuchi Y."/>
            <person name="Miyagishima S."/>
            <person name="Kawachi M."/>
            <person name="Toyoda A."/>
            <person name="Nozaki H."/>
        </authorList>
    </citation>
    <scope>NUCLEOTIDE SEQUENCE [LARGE SCALE GENOMIC DNA]</scope>
    <source>
        <strain evidence="3 4">NIES-4017</strain>
    </source>
</reference>
<dbReference type="AlphaFoldDB" id="A0AAD3DMB6"/>
<feature type="non-terminal residue" evidence="3">
    <location>
        <position position="1"/>
    </location>
</feature>
<name>A0AAD3DMB6_9CHLO</name>
<dbReference type="GO" id="GO:0010027">
    <property type="term" value="P:thylakoid membrane organization"/>
    <property type="evidence" value="ECO:0007669"/>
    <property type="project" value="TreeGrafter"/>
</dbReference>
<feature type="coiled-coil region" evidence="1">
    <location>
        <begin position="311"/>
        <end position="338"/>
    </location>
</feature>
<evidence type="ECO:0000313" key="4">
    <source>
        <dbReference type="Proteomes" id="UP001054857"/>
    </source>
</evidence>
<sequence>RQLAGELAAARGELEGVMLVGRQLSKFRSEMEADAAAQRAALQQVLSEVVGRAERFVDSTVQLSNAPLLLSIAAGNKEYPFRASFEREVVGGGVEALRQAVAEHSSWLRANCAAQLAYYTAFAAARSTAAAALAGGGAAAAGTVAASTTAPSSSPSPPASSPSTSSSLVASPSASSSSAVSASSPALQAVSEFNVRAISTLIDGELQQAMATTAGTAVGAPLFGLFAMQAIHNTLEDLLLAGLSGVVSYISLLNLPLRRADIKAKIARVASNFVADVQSRMEAEVAAEVGAVEAQVGQLMAPLQAAYGAEVARLEARRAQLEAHVEELQELQRRVANLE</sequence>
<evidence type="ECO:0000313" key="3">
    <source>
        <dbReference type="EMBL" id="GFR42466.1"/>
    </source>
</evidence>
<comment type="caution">
    <text evidence="3">The sequence shown here is derived from an EMBL/GenBank/DDBJ whole genome shotgun (WGS) entry which is preliminary data.</text>
</comment>
<dbReference type="InterPro" id="IPR051943">
    <property type="entry name" value="TRAFAC_Dynamin-like_GTPase"/>
</dbReference>
<proteinExistence type="predicted"/>
<dbReference type="PANTHER" id="PTHR43681">
    <property type="entry name" value="TRANSMEMBRANE GTPASE FZO"/>
    <property type="match status" value="1"/>
</dbReference>
<feature type="region of interest" description="Disordered" evidence="2">
    <location>
        <begin position="147"/>
        <end position="168"/>
    </location>
</feature>
<dbReference type="GO" id="GO:0031969">
    <property type="term" value="C:chloroplast membrane"/>
    <property type="evidence" value="ECO:0007669"/>
    <property type="project" value="TreeGrafter"/>
</dbReference>
<organism evidence="3 4">
    <name type="scientific">Astrephomene gubernaculifera</name>
    <dbReference type="NCBI Taxonomy" id="47775"/>
    <lineage>
        <taxon>Eukaryota</taxon>
        <taxon>Viridiplantae</taxon>
        <taxon>Chlorophyta</taxon>
        <taxon>core chlorophytes</taxon>
        <taxon>Chlorophyceae</taxon>
        <taxon>CS clade</taxon>
        <taxon>Chlamydomonadales</taxon>
        <taxon>Astrephomenaceae</taxon>
        <taxon>Astrephomene</taxon>
    </lineage>
</organism>
<dbReference type="EMBL" id="BMAR01000003">
    <property type="protein sequence ID" value="GFR42466.1"/>
    <property type="molecule type" value="Genomic_DNA"/>
</dbReference>
<protein>
    <submittedName>
        <fullName evidence="3">Uncharacterized protein</fullName>
    </submittedName>
</protein>